<dbReference type="PANTHER" id="PTHR48111:SF4">
    <property type="entry name" value="DNA-BINDING DUAL TRANSCRIPTIONAL REGULATOR OMPR"/>
    <property type="match status" value="1"/>
</dbReference>
<keyword evidence="3 10" id="KW-0597">Phosphoprotein</keyword>
<dbReference type="InterPro" id="IPR001867">
    <property type="entry name" value="OmpR/PhoB-type_DNA-bd"/>
</dbReference>
<dbReference type="GO" id="GO:0032993">
    <property type="term" value="C:protein-DNA complex"/>
    <property type="evidence" value="ECO:0007669"/>
    <property type="project" value="TreeGrafter"/>
</dbReference>
<keyword evidence="5" id="KW-0805">Transcription regulation</keyword>
<accession>A0A1M5TDN7</accession>
<dbReference type="InterPro" id="IPR036388">
    <property type="entry name" value="WH-like_DNA-bd_sf"/>
</dbReference>
<name>A0A1M5TDN7_9BRAD</name>
<evidence type="ECO:0000259" key="12">
    <source>
        <dbReference type="PROSITE" id="PS50110"/>
    </source>
</evidence>
<dbReference type="InterPro" id="IPR039420">
    <property type="entry name" value="WalR-like"/>
</dbReference>
<dbReference type="Gene3D" id="6.10.250.690">
    <property type="match status" value="1"/>
</dbReference>
<gene>
    <name evidence="14" type="ORF">SAMN05444169_7705</name>
</gene>
<dbReference type="Gene3D" id="3.40.50.2300">
    <property type="match status" value="1"/>
</dbReference>
<keyword evidence="6 11" id="KW-0238">DNA-binding</keyword>
<dbReference type="GO" id="GO:0005829">
    <property type="term" value="C:cytosol"/>
    <property type="evidence" value="ECO:0007669"/>
    <property type="project" value="TreeGrafter"/>
</dbReference>
<dbReference type="FunFam" id="1.10.10.10:FF:000099">
    <property type="entry name" value="Two-component system response regulator TorR"/>
    <property type="match status" value="1"/>
</dbReference>
<dbReference type="Pfam" id="PF00486">
    <property type="entry name" value="Trans_reg_C"/>
    <property type="match status" value="1"/>
</dbReference>
<dbReference type="GO" id="GO:0000156">
    <property type="term" value="F:phosphorelay response regulator activity"/>
    <property type="evidence" value="ECO:0007669"/>
    <property type="project" value="TreeGrafter"/>
</dbReference>
<dbReference type="Pfam" id="PF00072">
    <property type="entry name" value="Response_reg"/>
    <property type="match status" value="1"/>
</dbReference>
<dbReference type="OrthoDB" id="7554872at2"/>
<evidence type="ECO:0000256" key="3">
    <source>
        <dbReference type="ARBA" id="ARBA00022553"/>
    </source>
</evidence>
<dbReference type="SUPFAM" id="SSF52172">
    <property type="entry name" value="CheY-like"/>
    <property type="match status" value="1"/>
</dbReference>
<dbReference type="PANTHER" id="PTHR48111">
    <property type="entry name" value="REGULATOR OF RPOS"/>
    <property type="match status" value="1"/>
</dbReference>
<evidence type="ECO:0000256" key="1">
    <source>
        <dbReference type="ARBA" id="ARBA00004496"/>
    </source>
</evidence>
<evidence type="ECO:0000256" key="10">
    <source>
        <dbReference type="PROSITE-ProRule" id="PRU00169"/>
    </source>
</evidence>
<organism evidence="14 15">
    <name type="scientific">Bradyrhizobium erythrophlei</name>
    <dbReference type="NCBI Taxonomy" id="1437360"/>
    <lineage>
        <taxon>Bacteria</taxon>
        <taxon>Pseudomonadati</taxon>
        <taxon>Pseudomonadota</taxon>
        <taxon>Alphaproteobacteria</taxon>
        <taxon>Hyphomicrobiales</taxon>
        <taxon>Nitrobacteraceae</taxon>
        <taxon>Bradyrhizobium</taxon>
    </lineage>
</organism>
<dbReference type="GO" id="GO:0006355">
    <property type="term" value="P:regulation of DNA-templated transcription"/>
    <property type="evidence" value="ECO:0007669"/>
    <property type="project" value="InterPro"/>
</dbReference>
<dbReference type="RefSeq" id="WP_079570882.1">
    <property type="nucleotide sequence ID" value="NZ_LT670818.1"/>
</dbReference>
<keyword evidence="4" id="KW-0902">Two-component regulatory system</keyword>
<dbReference type="PROSITE" id="PS51755">
    <property type="entry name" value="OMPR_PHOB"/>
    <property type="match status" value="1"/>
</dbReference>
<dbReference type="InterPro" id="IPR011006">
    <property type="entry name" value="CheY-like_superfamily"/>
</dbReference>
<dbReference type="SMART" id="SM00862">
    <property type="entry name" value="Trans_reg_C"/>
    <property type="match status" value="1"/>
</dbReference>
<evidence type="ECO:0000313" key="14">
    <source>
        <dbReference type="EMBL" id="SHH48791.1"/>
    </source>
</evidence>
<evidence type="ECO:0000256" key="9">
    <source>
        <dbReference type="ARBA" id="ARBA00067337"/>
    </source>
</evidence>
<evidence type="ECO:0000313" key="15">
    <source>
        <dbReference type="Proteomes" id="UP000190675"/>
    </source>
</evidence>
<feature type="domain" description="OmpR/PhoB-type" evidence="13">
    <location>
        <begin position="140"/>
        <end position="239"/>
    </location>
</feature>
<keyword evidence="2" id="KW-0963">Cytoplasm</keyword>
<protein>
    <recommendedName>
        <fullName evidence="9">Regulatory protein VirG</fullName>
    </recommendedName>
</protein>
<dbReference type="GO" id="GO:0000976">
    <property type="term" value="F:transcription cis-regulatory region binding"/>
    <property type="evidence" value="ECO:0007669"/>
    <property type="project" value="TreeGrafter"/>
</dbReference>
<feature type="modified residue" description="4-aspartylphosphate" evidence="10">
    <location>
        <position position="59"/>
    </location>
</feature>
<dbReference type="SMART" id="SM00448">
    <property type="entry name" value="REC"/>
    <property type="match status" value="1"/>
</dbReference>
<comment type="subcellular location">
    <subcellularLocation>
        <location evidence="1">Cytoplasm</location>
    </subcellularLocation>
</comment>
<evidence type="ECO:0000256" key="5">
    <source>
        <dbReference type="ARBA" id="ARBA00023015"/>
    </source>
</evidence>
<evidence type="ECO:0000256" key="8">
    <source>
        <dbReference type="ARBA" id="ARBA00023163"/>
    </source>
</evidence>
<evidence type="ECO:0000256" key="7">
    <source>
        <dbReference type="ARBA" id="ARBA00023159"/>
    </source>
</evidence>
<sequence>MPGDTGEVGHILVVDDDAMVRQTITNYLEEHNVPAASVSCRQDLSCHLEKAHPSLILLDLRLGQEDGLDVLKEIRSHSNVPIIIMTGHSREEVDRVVGLELGADDYLVKPFSLRELLARVRAVLRRHETGRAARARDPERGGYRFNGWSLERRTRRLANPDGAPVLLTKSEYALLLAFLKAPQRPLTREMLLQATRVRDDIFDRSIDVQVLRLRRKLEIEPNAPRVIETERGVGYIFTAIVKPF</sequence>
<evidence type="ECO:0000259" key="13">
    <source>
        <dbReference type="PROSITE" id="PS51755"/>
    </source>
</evidence>
<evidence type="ECO:0000256" key="6">
    <source>
        <dbReference type="ARBA" id="ARBA00023125"/>
    </source>
</evidence>
<dbReference type="Gene3D" id="1.10.10.10">
    <property type="entry name" value="Winged helix-like DNA-binding domain superfamily/Winged helix DNA-binding domain"/>
    <property type="match status" value="1"/>
</dbReference>
<keyword evidence="7" id="KW-0010">Activator</keyword>
<feature type="DNA-binding region" description="OmpR/PhoB-type" evidence="11">
    <location>
        <begin position="140"/>
        <end position="239"/>
    </location>
</feature>
<evidence type="ECO:0000256" key="4">
    <source>
        <dbReference type="ARBA" id="ARBA00023012"/>
    </source>
</evidence>
<dbReference type="SUPFAM" id="SSF46894">
    <property type="entry name" value="C-terminal effector domain of the bipartite response regulators"/>
    <property type="match status" value="1"/>
</dbReference>
<dbReference type="PROSITE" id="PS50110">
    <property type="entry name" value="RESPONSE_REGULATORY"/>
    <property type="match status" value="1"/>
</dbReference>
<dbReference type="InterPro" id="IPR016032">
    <property type="entry name" value="Sig_transdc_resp-reg_C-effctor"/>
</dbReference>
<dbReference type="CDD" id="cd17594">
    <property type="entry name" value="REC_OmpR_VirG"/>
    <property type="match status" value="1"/>
</dbReference>
<reference evidence="14 15" key="1">
    <citation type="submission" date="2016-11" db="EMBL/GenBank/DDBJ databases">
        <authorList>
            <person name="Jaros S."/>
            <person name="Januszkiewicz K."/>
            <person name="Wedrychowicz H."/>
        </authorList>
    </citation>
    <scope>NUCLEOTIDE SEQUENCE [LARGE SCALE GENOMIC DNA]</scope>
    <source>
        <strain evidence="14 15">GAS242</strain>
    </source>
</reference>
<dbReference type="CDD" id="cd00383">
    <property type="entry name" value="trans_reg_C"/>
    <property type="match status" value="1"/>
</dbReference>
<dbReference type="AlphaFoldDB" id="A0A1M5TDN7"/>
<evidence type="ECO:0000256" key="2">
    <source>
        <dbReference type="ARBA" id="ARBA00022490"/>
    </source>
</evidence>
<keyword evidence="8" id="KW-0804">Transcription</keyword>
<feature type="domain" description="Response regulatory" evidence="12">
    <location>
        <begin position="10"/>
        <end position="124"/>
    </location>
</feature>
<evidence type="ECO:0000256" key="11">
    <source>
        <dbReference type="PROSITE-ProRule" id="PRU01091"/>
    </source>
</evidence>
<dbReference type="EMBL" id="LT670818">
    <property type="protein sequence ID" value="SHH48791.1"/>
    <property type="molecule type" value="Genomic_DNA"/>
</dbReference>
<dbReference type="Proteomes" id="UP000190675">
    <property type="component" value="Chromosome I"/>
</dbReference>
<proteinExistence type="predicted"/>
<dbReference type="InterPro" id="IPR001789">
    <property type="entry name" value="Sig_transdc_resp-reg_receiver"/>
</dbReference>